<keyword evidence="1" id="KW-0812">Transmembrane</keyword>
<keyword evidence="1" id="KW-1133">Transmembrane helix</keyword>
<evidence type="ECO:0000256" key="1">
    <source>
        <dbReference type="SAM" id="Phobius"/>
    </source>
</evidence>
<evidence type="ECO:0000313" key="3">
    <source>
        <dbReference type="EMBL" id="SIS41591.1"/>
    </source>
</evidence>
<gene>
    <name evidence="3" type="ORF">SAMN05421686_10188</name>
</gene>
<dbReference type="Gene3D" id="3.30.1150.10">
    <property type="match status" value="1"/>
</dbReference>
<keyword evidence="4" id="KW-1185">Reference proteome</keyword>
<sequence>MMKLQQSIGSLFAGVHWRRQALASATGALVLLVTLAILLIGQRLPELAEPTLEVRNINIALPPPPPPPPQPVTQPQVDIPLDVSAAGAGPSIPDIEVPAEITLAKPDAPRIETQSPVFDTMAPDLDVFNLDELDGLPKLLTRPSITFPSSLRRRGIIEVSLKLEVTIDEGGRLTLNRIVENPYPELNNEINRLIKRSRFTPPNKGGQKVRARFIWPIDIKS</sequence>
<dbReference type="RefSeq" id="WP_084188453.1">
    <property type="nucleotide sequence ID" value="NZ_FTOH01000001.1"/>
</dbReference>
<dbReference type="SUPFAM" id="SSF74653">
    <property type="entry name" value="TolA/TonB C-terminal domain"/>
    <property type="match status" value="1"/>
</dbReference>
<evidence type="ECO:0000313" key="4">
    <source>
        <dbReference type="Proteomes" id="UP000185639"/>
    </source>
</evidence>
<dbReference type="STRING" id="484498.SAMN05421686_10188"/>
<feature type="transmembrane region" description="Helical" evidence="1">
    <location>
        <begin position="21"/>
        <end position="41"/>
    </location>
</feature>
<reference evidence="4" key="1">
    <citation type="submission" date="2017-01" db="EMBL/GenBank/DDBJ databases">
        <authorList>
            <person name="Varghese N."/>
            <person name="Submissions S."/>
        </authorList>
    </citation>
    <scope>NUCLEOTIDE SEQUENCE [LARGE SCALE GENOMIC DNA]</scope>
    <source>
        <strain evidence="4">DSM 24913</strain>
    </source>
</reference>
<accession>A0A1N7IX71</accession>
<dbReference type="Pfam" id="PF03544">
    <property type="entry name" value="TonB_C"/>
    <property type="match status" value="1"/>
</dbReference>
<dbReference type="OrthoDB" id="5768557at2"/>
<name>A0A1N7IX71_9GAMM</name>
<dbReference type="Proteomes" id="UP000185639">
    <property type="component" value="Unassembled WGS sequence"/>
</dbReference>
<evidence type="ECO:0000259" key="2">
    <source>
        <dbReference type="Pfam" id="PF03544"/>
    </source>
</evidence>
<protein>
    <submittedName>
        <fullName evidence="3">Outer membrane transport energization protein TonB</fullName>
    </submittedName>
</protein>
<feature type="domain" description="TonB C-terminal" evidence="2">
    <location>
        <begin position="145"/>
        <end position="217"/>
    </location>
</feature>
<dbReference type="InterPro" id="IPR037682">
    <property type="entry name" value="TonB_C"/>
</dbReference>
<dbReference type="GO" id="GO:0055085">
    <property type="term" value="P:transmembrane transport"/>
    <property type="evidence" value="ECO:0007669"/>
    <property type="project" value="InterPro"/>
</dbReference>
<proteinExistence type="predicted"/>
<organism evidence="3 4">
    <name type="scientific">Thalassolituus maritimus</name>
    <dbReference type="NCBI Taxonomy" id="484498"/>
    <lineage>
        <taxon>Bacteria</taxon>
        <taxon>Pseudomonadati</taxon>
        <taxon>Pseudomonadota</taxon>
        <taxon>Gammaproteobacteria</taxon>
        <taxon>Oceanospirillales</taxon>
        <taxon>Oceanospirillaceae</taxon>
        <taxon>Thalassolituus</taxon>
    </lineage>
</organism>
<keyword evidence="1" id="KW-0472">Membrane</keyword>
<dbReference type="AlphaFoldDB" id="A0A1N7IX71"/>
<dbReference type="EMBL" id="FTOH01000001">
    <property type="protein sequence ID" value="SIS41591.1"/>
    <property type="molecule type" value="Genomic_DNA"/>
</dbReference>